<comment type="subcellular location">
    <subcellularLocation>
        <location evidence="1">Cell envelope</location>
    </subcellularLocation>
</comment>
<evidence type="ECO:0000256" key="3">
    <source>
        <dbReference type="SAM" id="Coils"/>
    </source>
</evidence>
<feature type="compositionally biased region" description="Low complexity" evidence="4">
    <location>
        <begin position="138"/>
        <end position="165"/>
    </location>
</feature>
<name>A0AAW4WJ58_9FIRM</name>
<evidence type="ECO:0000313" key="5">
    <source>
        <dbReference type="EMBL" id="MCC2242472.1"/>
    </source>
</evidence>
<comment type="caution">
    <text evidence="5">The sequence shown here is derived from an EMBL/GenBank/DDBJ whole genome shotgun (WGS) entry which is preliminary data.</text>
</comment>
<feature type="region of interest" description="Disordered" evidence="4">
    <location>
        <begin position="131"/>
        <end position="175"/>
    </location>
</feature>
<feature type="region of interest" description="Disordered" evidence="4">
    <location>
        <begin position="265"/>
        <end position="290"/>
    </location>
</feature>
<gene>
    <name evidence="5" type="ORF">LKD47_09210</name>
</gene>
<feature type="coiled-coil region" evidence="3">
    <location>
        <begin position="294"/>
        <end position="328"/>
    </location>
</feature>
<evidence type="ECO:0000256" key="1">
    <source>
        <dbReference type="ARBA" id="ARBA00004196"/>
    </source>
</evidence>
<protein>
    <submittedName>
        <fullName evidence="5">Efflux RND transporter periplasmic adaptor subunit</fullName>
    </submittedName>
</protein>
<keyword evidence="2 3" id="KW-0175">Coiled coil</keyword>
<sequence>MKKKVVIAILIVVLAGGGITGGIVGYRAYQNSKLVAEVQSVSMLNTGSWDDSMESDGTVTNGQQQDVYVSTEQTIQKVFVTEGQEVSEGDPLLQYDMTNIDLAIEMKKLDIQTIENNSAVAQKELEKLKNTKPISNATTSTPSVDSVTPSAPETPSTDTSVTTPDTVEEKNGDAYNYISTTAQPYTGDGSQENPYRFLCTKEAYVYGSYLNTLKSEGKVAVFEIHDGNTVAGTLISAWTKVGAALEEADPDAKWYVIDGSKVINEPDVPDTPVEPVVPDTPSVPDDNQQSGYTADELAKEIADKEKELTKLDLDKRKAELALKQMESQSEDGMVYAEFNGTVKKAGDPDNLPNDGSAFLTLSGSDGLYVKGTLNELALEQVKVGQSVTATSWSTGMVFDATITEINDYPEDSNGYYYGNGNPNASYYGYTAYIEDSTGLSNGDNLSLSINLGGDEDSSDKIYLDKAYVRKEDGKSYVMKDDGTGHLVKQYVKTGKTIYGYAVEIKSGVTMDDYLAFPYGKTAKEGVKTNKDEDSGTVMY</sequence>
<dbReference type="PANTHER" id="PTHR32347:SF14">
    <property type="entry name" value="EFFLUX SYSTEM COMPONENT YKNX-RELATED"/>
    <property type="match status" value="1"/>
</dbReference>
<feature type="compositionally biased region" description="Low complexity" evidence="4">
    <location>
        <begin position="270"/>
        <end position="286"/>
    </location>
</feature>
<organism evidence="5 6">
    <name type="scientific">Roseburia amylophila</name>
    <dbReference type="NCBI Taxonomy" id="2981794"/>
    <lineage>
        <taxon>Bacteria</taxon>
        <taxon>Bacillati</taxon>
        <taxon>Bacillota</taxon>
        <taxon>Clostridia</taxon>
        <taxon>Lachnospirales</taxon>
        <taxon>Lachnospiraceae</taxon>
        <taxon>Roseburia</taxon>
    </lineage>
</organism>
<dbReference type="PANTHER" id="PTHR32347">
    <property type="entry name" value="EFFLUX SYSTEM COMPONENT YKNX-RELATED"/>
    <property type="match status" value="1"/>
</dbReference>
<evidence type="ECO:0000256" key="2">
    <source>
        <dbReference type="ARBA" id="ARBA00023054"/>
    </source>
</evidence>
<accession>A0AAW4WJ58</accession>
<dbReference type="EMBL" id="JAJEQW010000009">
    <property type="protein sequence ID" value="MCC2242472.1"/>
    <property type="molecule type" value="Genomic_DNA"/>
</dbReference>
<evidence type="ECO:0000313" key="6">
    <source>
        <dbReference type="Proteomes" id="UP001198893"/>
    </source>
</evidence>
<reference evidence="5" key="1">
    <citation type="submission" date="2021-10" db="EMBL/GenBank/DDBJ databases">
        <title>Anaerobic single-cell dispensing facilitates the cultivation of human gut bacteria.</title>
        <authorList>
            <person name="Afrizal A."/>
        </authorList>
    </citation>
    <scope>NUCLEOTIDE SEQUENCE</scope>
    <source>
        <strain evidence="5">CLA-AA-H204</strain>
    </source>
</reference>
<dbReference type="RefSeq" id="WP_118088270.1">
    <property type="nucleotide sequence ID" value="NZ_JAJEQW010000009.1"/>
</dbReference>
<dbReference type="AlphaFoldDB" id="A0AAW4WJ58"/>
<proteinExistence type="predicted"/>
<evidence type="ECO:0000256" key="4">
    <source>
        <dbReference type="SAM" id="MobiDB-lite"/>
    </source>
</evidence>
<dbReference type="Proteomes" id="UP001198893">
    <property type="component" value="Unassembled WGS sequence"/>
</dbReference>
<dbReference type="GO" id="GO:0030313">
    <property type="term" value="C:cell envelope"/>
    <property type="evidence" value="ECO:0007669"/>
    <property type="project" value="UniProtKB-SubCell"/>
</dbReference>
<dbReference type="InterPro" id="IPR050465">
    <property type="entry name" value="UPF0194_transport"/>
</dbReference>